<dbReference type="AlphaFoldDB" id="A0AAW9S968"/>
<organism evidence="2 3">
    <name type="scientific">Rapidithrix thailandica</name>
    <dbReference type="NCBI Taxonomy" id="413964"/>
    <lineage>
        <taxon>Bacteria</taxon>
        <taxon>Pseudomonadati</taxon>
        <taxon>Bacteroidota</taxon>
        <taxon>Cytophagia</taxon>
        <taxon>Cytophagales</taxon>
        <taxon>Flammeovirgaceae</taxon>
        <taxon>Rapidithrix</taxon>
    </lineage>
</organism>
<dbReference type="Proteomes" id="UP001403385">
    <property type="component" value="Unassembled WGS sequence"/>
</dbReference>
<gene>
    <name evidence="2" type="ORF">AAG747_16465</name>
</gene>
<sequence length="167" mass="19540">MISKQFIVIPLLFCFLNLKAQNFVKIDFQDEFQGEIVTLYVNGLKICDKQKIYTNSVTGETGFSILFTKVDSNTYYITQFYPFDSKMPYSKNKIYKEINHISTHETLSVKDLEQKKLWEIKVEIEGRLLLKKQIDISQGGYLGITTFNDKLEEGLFIIQSTTAFYYY</sequence>
<keyword evidence="3" id="KW-1185">Reference proteome</keyword>
<comment type="caution">
    <text evidence="2">The sequence shown here is derived from an EMBL/GenBank/DDBJ whole genome shotgun (WGS) entry which is preliminary data.</text>
</comment>
<protein>
    <submittedName>
        <fullName evidence="2">Uncharacterized protein</fullName>
    </submittedName>
</protein>
<feature type="chain" id="PRO_5043499903" evidence="1">
    <location>
        <begin position="21"/>
        <end position="167"/>
    </location>
</feature>
<proteinExistence type="predicted"/>
<reference evidence="2 3" key="1">
    <citation type="submission" date="2024-04" db="EMBL/GenBank/DDBJ databases">
        <title>Novel genus in family Flammeovirgaceae.</title>
        <authorList>
            <person name="Nguyen T.H."/>
            <person name="Vuong T.Q."/>
            <person name="Le H."/>
            <person name="Kim S.-G."/>
        </authorList>
    </citation>
    <scope>NUCLEOTIDE SEQUENCE [LARGE SCALE GENOMIC DNA]</scope>
    <source>
        <strain evidence="2 3">JCM 23209</strain>
    </source>
</reference>
<evidence type="ECO:0000313" key="3">
    <source>
        <dbReference type="Proteomes" id="UP001403385"/>
    </source>
</evidence>
<name>A0AAW9S968_9BACT</name>
<feature type="signal peptide" evidence="1">
    <location>
        <begin position="1"/>
        <end position="20"/>
    </location>
</feature>
<keyword evidence="1" id="KW-0732">Signal</keyword>
<dbReference type="RefSeq" id="WP_346822298.1">
    <property type="nucleotide sequence ID" value="NZ_JBDKWZ010000009.1"/>
</dbReference>
<accession>A0AAW9S968</accession>
<evidence type="ECO:0000256" key="1">
    <source>
        <dbReference type="SAM" id="SignalP"/>
    </source>
</evidence>
<dbReference type="EMBL" id="JBDKWZ010000009">
    <property type="protein sequence ID" value="MEN7549519.1"/>
    <property type="molecule type" value="Genomic_DNA"/>
</dbReference>
<evidence type="ECO:0000313" key="2">
    <source>
        <dbReference type="EMBL" id="MEN7549519.1"/>
    </source>
</evidence>